<protein>
    <submittedName>
        <fullName evidence="1">Uncharacterized protein</fullName>
    </submittedName>
</protein>
<evidence type="ECO:0000313" key="1">
    <source>
        <dbReference type="EMBL" id="AEI44210.1"/>
    </source>
</evidence>
<reference evidence="1 2" key="2">
    <citation type="journal article" date="2013" name="Genome Announc.">
        <title>Genome Sequence of Growth-Improving Paenibacillus mucilaginosus Strain KNP414.</title>
        <authorList>
            <person name="Lu J.J."/>
            <person name="Wang J.F."/>
            <person name="Hu X.F."/>
        </authorList>
    </citation>
    <scope>NUCLEOTIDE SEQUENCE [LARGE SCALE GENOMIC DNA]</scope>
    <source>
        <strain evidence="1 2">KNP414</strain>
    </source>
</reference>
<reference evidence="2" key="1">
    <citation type="submission" date="2011-06" db="EMBL/GenBank/DDBJ databases">
        <title>Complete genome sequence of Paenibacillus mucilaginosus KNP414.</title>
        <authorList>
            <person name="Wang J."/>
            <person name="Hu S."/>
            <person name="Hu X."/>
            <person name="Zhang B."/>
            <person name="Dong D."/>
            <person name="Zhang S."/>
            <person name="Zhao K."/>
            <person name="Wu D."/>
        </authorList>
    </citation>
    <scope>NUCLEOTIDE SEQUENCE [LARGE SCALE GENOMIC DNA]</scope>
    <source>
        <strain evidence="2">KNP414</strain>
    </source>
</reference>
<dbReference type="AlphaFoldDB" id="F8FMN9"/>
<evidence type="ECO:0000313" key="2">
    <source>
        <dbReference type="Proteomes" id="UP000006620"/>
    </source>
</evidence>
<dbReference type="KEGG" id="pms:KNP414_05686"/>
<gene>
    <name evidence="1" type="ordered locus">KNP414_05686</name>
</gene>
<sequence>MLRSSLFVHRPTLSLLKCFPGPAPEPLPGARTVSALLPTYCIIRRNWKYSPFQLINEI</sequence>
<dbReference type="PATRIC" id="fig|1036673.3.peg.5279"/>
<name>F8FMN9_PAEMK</name>
<accession>F8FMN9</accession>
<dbReference type="HOGENOM" id="CLU_2975064_0_0_9"/>
<dbReference type="EMBL" id="CP002869">
    <property type="protein sequence ID" value="AEI44210.1"/>
    <property type="molecule type" value="Genomic_DNA"/>
</dbReference>
<dbReference type="Proteomes" id="UP000006620">
    <property type="component" value="Chromosome"/>
</dbReference>
<proteinExistence type="predicted"/>
<organism evidence="1 2">
    <name type="scientific">Paenibacillus mucilaginosus (strain KNP414)</name>
    <dbReference type="NCBI Taxonomy" id="1036673"/>
    <lineage>
        <taxon>Bacteria</taxon>
        <taxon>Bacillati</taxon>
        <taxon>Bacillota</taxon>
        <taxon>Bacilli</taxon>
        <taxon>Bacillales</taxon>
        <taxon>Paenibacillaceae</taxon>
        <taxon>Paenibacillus</taxon>
    </lineage>
</organism>